<dbReference type="RefSeq" id="WP_146785595.1">
    <property type="nucleotide sequence ID" value="NZ_BAABIO010000001.1"/>
</dbReference>
<name>A0A5B8UGZ4_9BACT</name>
<protein>
    <recommendedName>
        <fullName evidence="3">FHA domain-containing protein</fullName>
    </recommendedName>
</protein>
<dbReference type="KEGG" id="fgg:FSB75_08490"/>
<reference evidence="1 2" key="1">
    <citation type="journal article" date="2015" name="Int. J. Syst. Evol. Microbiol.">
        <title>Flavisolibacter ginsenosidimutans sp. nov., with ginsenoside-converting activity isolated from soil used for cultivating ginseng.</title>
        <authorList>
            <person name="Zhao Y."/>
            <person name="Liu Q."/>
            <person name="Kang M.S."/>
            <person name="Jin F."/>
            <person name="Yu H."/>
            <person name="Im W.T."/>
        </authorList>
    </citation>
    <scope>NUCLEOTIDE SEQUENCE [LARGE SCALE GENOMIC DNA]</scope>
    <source>
        <strain evidence="1 2">Gsoil 636</strain>
    </source>
</reference>
<accession>A0A5B8UGZ4</accession>
<dbReference type="OrthoDB" id="635356at2"/>
<dbReference type="AlphaFoldDB" id="A0A5B8UGZ4"/>
<sequence>MKSKQSFWQRIGLHDFFLKKEAEQIDATPSGLTPNDVYRYIIEKFKTSISELSFADRIVFYHEYIICLNPEDYKLFMENKKGIFGIIVHESLKQMYNLLKEYRGLGKTVEPSASRWIFRFVSAPEYSRGDISFIGKLLPDSAPSAQTAENLRVTFIPRQTGIAQTFDINPDILKDFHFYSDGYYEVPYREDLVFDERQIKTTPGAAAPTQTPVRNALARFETIVPDKEFAGKKIEYFMQADEIVVSGKEETNDLANFFRIPSDWVNTPHLRIRFNRDENKFYLASFGEKTVLNEKEVSRSDEANPQWTELPFNSRILLNGIVGVNIFKP</sequence>
<dbReference type="Proteomes" id="UP000321204">
    <property type="component" value="Chromosome"/>
</dbReference>
<evidence type="ECO:0000313" key="2">
    <source>
        <dbReference type="Proteomes" id="UP000321204"/>
    </source>
</evidence>
<gene>
    <name evidence="1" type="ORF">FSB75_08490</name>
</gene>
<evidence type="ECO:0000313" key="1">
    <source>
        <dbReference type="EMBL" id="QEC55931.1"/>
    </source>
</evidence>
<keyword evidence="2" id="KW-1185">Reference proteome</keyword>
<proteinExistence type="predicted"/>
<dbReference type="EMBL" id="CP042433">
    <property type="protein sequence ID" value="QEC55931.1"/>
    <property type="molecule type" value="Genomic_DNA"/>
</dbReference>
<organism evidence="1 2">
    <name type="scientific">Flavisolibacter ginsenosidimutans</name>
    <dbReference type="NCBI Taxonomy" id="661481"/>
    <lineage>
        <taxon>Bacteria</taxon>
        <taxon>Pseudomonadati</taxon>
        <taxon>Bacteroidota</taxon>
        <taxon>Chitinophagia</taxon>
        <taxon>Chitinophagales</taxon>
        <taxon>Chitinophagaceae</taxon>
        <taxon>Flavisolibacter</taxon>
    </lineage>
</organism>
<evidence type="ECO:0008006" key="3">
    <source>
        <dbReference type="Google" id="ProtNLM"/>
    </source>
</evidence>